<comment type="caution">
    <text evidence="1">The sequence shown here is derived from an EMBL/GenBank/DDBJ whole genome shotgun (WGS) entry which is preliminary data.</text>
</comment>
<dbReference type="EMBL" id="NTUS01000009">
    <property type="protein sequence ID" value="PFB09807.1"/>
    <property type="molecule type" value="Genomic_DNA"/>
</dbReference>
<organism evidence="1 2">
    <name type="scientific">Bacillus thuringiensis</name>
    <dbReference type="NCBI Taxonomy" id="1428"/>
    <lineage>
        <taxon>Bacteria</taxon>
        <taxon>Bacillati</taxon>
        <taxon>Bacillota</taxon>
        <taxon>Bacilli</taxon>
        <taxon>Bacillales</taxon>
        <taxon>Bacillaceae</taxon>
        <taxon>Bacillus</taxon>
        <taxon>Bacillus cereus group</taxon>
    </lineage>
</organism>
<dbReference type="Proteomes" id="UP000220397">
    <property type="component" value="Unassembled WGS sequence"/>
</dbReference>
<sequence length="59" mass="7323">MSLFEDMKLARTIEQLKWSISRLEYEEEELLKRLELNRKHLRKKRKDLAKKINKYMEGN</sequence>
<gene>
    <name evidence="1" type="ORF">CN398_03090</name>
</gene>
<proteinExistence type="predicted"/>
<protein>
    <submittedName>
        <fullName evidence="1">Uncharacterized protein</fullName>
    </submittedName>
</protein>
<accession>A0A9X6VEZ0</accession>
<reference evidence="1 2" key="1">
    <citation type="submission" date="2017-09" db="EMBL/GenBank/DDBJ databases">
        <title>Large-scale bioinformatics analysis of Bacillus genomes uncovers conserved roles of natural products in bacterial physiology.</title>
        <authorList>
            <consortium name="Agbiome Team Llc"/>
            <person name="Bleich R.M."/>
            <person name="Kirk G.J."/>
            <person name="Santa Maria K.C."/>
            <person name="Allen S.E."/>
            <person name="Farag S."/>
            <person name="Shank E.A."/>
            <person name="Bowers A."/>
        </authorList>
    </citation>
    <scope>NUCLEOTIDE SEQUENCE [LARGE SCALE GENOMIC DNA]</scope>
    <source>
        <strain evidence="1 2">AFS015413</strain>
    </source>
</reference>
<name>A0A9X6VEZ0_BACTU</name>
<evidence type="ECO:0000313" key="1">
    <source>
        <dbReference type="EMBL" id="PFB09807.1"/>
    </source>
</evidence>
<dbReference type="RefSeq" id="WP_062804330.1">
    <property type="nucleotide sequence ID" value="NZ_CP014847.1"/>
</dbReference>
<dbReference type="AlphaFoldDB" id="A0A9X6VEZ0"/>
<evidence type="ECO:0000313" key="2">
    <source>
        <dbReference type="Proteomes" id="UP000220397"/>
    </source>
</evidence>